<dbReference type="GO" id="GO:0000155">
    <property type="term" value="F:phosphorelay sensor kinase activity"/>
    <property type="evidence" value="ECO:0007669"/>
    <property type="project" value="InterPro"/>
</dbReference>
<comment type="catalytic activity">
    <reaction evidence="1">
        <text>ATP + protein L-histidine = ADP + protein N-phospho-L-histidine.</text>
        <dbReference type="EC" id="2.7.13.3"/>
    </reaction>
</comment>
<dbReference type="PROSITE" id="PS50112">
    <property type="entry name" value="PAS"/>
    <property type="match status" value="1"/>
</dbReference>
<feature type="domain" description="PAC" evidence="10">
    <location>
        <begin position="406"/>
        <end position="463"/>
    </location>
</feature>
<dbReference type="InterPro" id="IPR001610">
    <property type="entry name" value="PAC"/>
</dbReference>
<dbReference type="InterPro" id="IPR004358">
    <property type="entry name" value="Sig_transdc_His_kin-like_C"/>
</dbReference>
<dbReference type="EMBL" id="CP025189">
    <property type="protein sequence ID" value="AWV21752.1"/>
    <property type="molecule type" value="Genomic_DNA"/>
</dbReference>
<dbReference type="Pfam" id="PF00072">
    <property type="entry name" value="Response_reg"/>
    <property type="match status" value="1"/>
</dbReference>
<dbReference type="PRINTS" id="PR00344">
    <property type="entry name" value="BCTRLSENSOR"/>
</dbReference>
<dbReference type="NCBIfam" id="TIGR00229">
    <property type="entry name" value="sensory_box"/>
    <property type="match status" value="2"/>
</dbReference>
<name>A0A4Y1MUP6_9PROT</name>
<dbReference type="AlphaFoldDB" id="A0A4Y1MUP6"/>
<dbReference type="PANTHER" id="PTHR43065">
    <property type="entry name" value="SENSOR HISTIDINE KINASE"/>
    <property type="match status" value="1"/>
</dbReference>
<dbReference type="InterPro" id="IPR003018">
    <property type="entry name" value="GAF"/>
</dbReference>
<dbReference type="InterPro" id="IPR036890">
    <property type="entry name" value="HATPase_C_sf"/>
</dbReference>
<dbReference type="CDD" id="cd18161">
    <property type="entry name" value="REC_hyHK_blue-like"/>
    <property type="match status" value="1"/>
</dbReference>
<keyword evidence="4 11" id="KW-0808">Transferase</keyword>
<keyword evidence="3 6" id="KW-0597">Phosphoprotein</keyword>
<evidence type="ECO:0000259" key="8">
    <source>
        <dbReference type="PROSITE" id="PS50110"/>
    </source>
</evidence>
<evidence type="ECO:0000256" key="6">
    <source>
        <dbReference type="PROSITE-ProRule" id="PRU00169"/>
    </source>
</evidence>
<feature type="domain" description="PAC" evidence="10">
    <location>
        <begin position="265"/>
        <end position="319"/>
    </location>
</feature>
<dbReference type="SUPFAM" id="SSF55785">
    <property type="entry name" value="PYP-like sensor domain (PAS domain)"/>
    <property type="match status" value="3"/>
</dbReference>
<dbReference type="Gene3D" id="3.30.450.20">
    <property type="entry name" value="PAS domain"/>
    <property type="match status" value="3"/>
</dbReference>
<dbReference type="InterPro" id="IPR003594">
    <property type="entry name" value="HATPase_dom"/>
</dbReference>
<dbReference type="CDD" id="cd00130">
    <property type="entry name" value="PAS"/>
    <property type="match status" value="2"/>
</dbReference>
<evidence type="ECO:0000256" key="1">
    <source>
        <dbReference type="ARBA" id="ARBA00000085"/>
    </source>
</evidence>
<dbReference type="SMART" id="SM00086">
    <property type="entry name" value="PAC"/>
    <property type="match status" value="3"/>
</dbReference>
<evidence type="ECO:0000259" key="9">
    <source>
        <dbReference type="PROSITE" id="PS50112"/>
    </source>
</evidence>
<dbReference type="SMART" id="SM00387">
    <property type="entry name" value="HATPase_c"/>
    <property type="match status" value="1"/>
</dbReference>
<protein>
    <recommendedName>
        <fullName evidence="2">histidine kinase</fullName>
        <ecNumber evidence="2">2.7.13.3</ecNumber>
    </recommendedName>
</protein>
<dbReference type="SMART" id="SM00091">
    <property type="entry name" value="PAS"/>
    <property type="match status" value="3"/>
</dbReference>
<evidence type="ECO:0000259" key="10">
    <source>
        <dbReference type="PROSITE" id="PS50113"/>
    </source>
</evidence>
<accession>A0A4Y1MUP6</accession>
<dbReference type="SMART" id="SM00448">
    <property type="entry name" value="REC"/>
    <property type="match status" value="1"/>
</dbReference>
<dbReference type="Pfam" id="PF00512">
    <property type="entry name" value="HisKA"/>
    <property type="match status" value="1"/>
</dbReference>
<dbReference type="InterPro" id="IPR036097">
    <property type="entry name" value="HisK_dim/P_sf"/>
</dbReference>
<dbReference type="SUPFAM" id="SSF47384">
    <property type="entry name" value="Homodimeric domain of signal transducing histidine kinase"/>
    <property type="match status" value="1"/>
</dbReference>
<dbReference type="InterPro" id="IPR001789">
    <property type="entry name" value="Sig_transdc_resp-reg_receiver"/>
</dbReference>
<dbReference type="Gene3D" id="3.40.50.2300">
    <property type="match status" value="1"/>
</dbReference>
<dbReference type="InterPro" id="IPR013656">
    <property type="entry name" value="PAS_4"/>
</dbReference>
<dbReference type="PROSITE" id="PS50110">
    <property type="entry name" value="RESPONSE_REGULATORY"/>
    <property type="match status" value="1"/>
</dbReference>
<dbReference type="RefSeq" id="WP_314214989.1">
    <property type="nucleotide sequence ID" value="NZ_CP025189.1"/>
</dbReference>
<dbReference type="Pfam" id="PF02518">
    <property type="entry name" value="HATPase_c"/>
    <property type="match status" value="1"/>
</dbReference>
<evidence type="ECO:0000256" key="4">
    <source>
        <dbReference type="ARBA" id="ARBA00022679"/>
    </source>
</evidence>
<dbReference type="InterPro" id="IPR003661">
    <property type="entry name" value="HisK_dim/P_dom"/>
</dbReference>
<evidence type="ECO:0000313" key="11">
    <source>
        <dbReference type="EMBL" id="AWV21752.1"/>
    </source>
</evidence>
<sequence length="973" mass="106023">MAESQSPSDPRGSSQQGDEIVALLRHQTALARFGELSLKSESLDEILHEACRLVGEALGTDLAKVLELQEDGRTLLVKAGVGWKPGIVGHTRIEAEESSSEGHALQTNEPVISTDVRHERRFSIPGFLLDNGVQALVNVVIIGGRERRPYGVLQVDSREPRPFTKDDISFLRTYANLLAASVDRLRVLEETRRNDAFSRGILAASPDCVKVLDTDGTLQFMNEQGLWLNEIVDLPQILGRNFVDLWPAEEASKLRDAIRGAIAGQVTRVNAFCPTALGKPRWWEVSFAPMLQGDGTPMRLVGVSRDITTRHLAEVAAEEARSRLRVERELLDTLIRQAPIGISIAEATTGGALVLNDRAREMIGHGALGDDINRYRGYGAVHADGTPYAIEDYPTVRALRHGEVVRDEEMIYRRGGAGTEDGSTRRLEVSSTPIRDEMGAIAAAITILQDIEDKRQAEEGLRRANDQLEVTVAERTVERDKVWNLSPDLFVVVGSDGQYRNVNPAWTAALDYARDELVGLRFDQLSHPDDVDVVRAAFDRLLAGGAVSDLDARTRHRDGSYRSYNWTCTPADGEVYAVGRDVTERKQLEEQLRQSQKMEAVGQLTGGLAHDFNNLLTGIIGSLELLQTRVAQGRLGTVDRYVAAARSAADRAAALTHRLLAFSRRQTLAPKPTDVCLLMSGMEELIRRTVGPAIAVDVVGGVGLWSALVDPNQLENALLNLCINARDAMPDGGKLTVEADNKVIDARMARDLDMPAAEYLALCVTDNGTGMSPEVIAKAFDPFFTTKPIGEGTGLGLSMIYGFVRQSGGQVRITSEVGQGTTVCLYLPRHLGEAGRVEGQPELTDVPRAERGETVLVVDDEPTVRMLVTEVLEELGYMALEAADGTAGLHILQSDARIDLLVTDVGLPGGMNGRQMADAGRAVRPDLKVLFITGYAENAVLSHGHLATGMHVLIKPFAMEVLASRIRELIAVS</sequence>
<feature type="modified residue" description="4-aspartylphosphate" evidence="6">
    <location>
        <position position="904"/>
    </location>
</feature>
<dbReference type="InterPro" id="IPR029016">
    <property type="entry name" value="GAF-like_dom_sf"/>
</dbReference>
<evidence type="ECO:0000256" key="5">
    <source>
        <dbReference type="ARBA" id="ARBA00022777"/>
    </source>
</evidence>
<dbReference type="PROSITE" id="PS50113">
    <property type="entry name" value="PAC"/>
    <property type="match status" value="2"/>
</dbReference>
<gene>
    <name evidence="11" type="ORF">RADP37_03065</name>
</gene>
<dbReference type="Pfam" id="PF01590">
    <property type="entry name" value="GAF"/>
    <property type="match status" value="1"/>
</dbReference>
<dbReference type="Pfam" id="PF08448">
    <property type="entry name" value="PAS_4"/>
    <property type="match status" value="2"/>
</dbReference>
<evidence type="ECO:0000259" key="7">
    <source>
        <dbReference type="PROSITE" id="PS50109"/>
    </source>
</evidence>
<dbReference type="SUPFAM" id="SSF55874">
    <property type="entry name" value="ATPase domain of HSP90 chaperone/DNA topoisomerase II/histidine kinase"/>
    <property type="match status" value="1"/>
</dbReference>
<feature type="domain" description="Response regulatory" evidence="8">
    <location>
        <begin position="854"/>
        <end position="970"/>
    </location>
</feature>
<dbReference type="InterPro" id="IPR000700">
    <property type="entry name" value="PAS-assoc_C"/>
</dbReference>
<dbReference type="Gene3D" id="3.30.450.40">
    <property type="match status" value="1"/>
</dbReference>
<dbReference type="InterPro" id="IPR011006">
    <property type="entry name" value="CheY-like_superfamily"/>
</dbReference>
<dbReference type="InterPro" id="IPR035965">
    <property type="entry name" value="PAS-like_dom_sf"/>
</dbReference>
<dbReference type="Gene3D" id="3.30.565.10">
    <property type="entry name" value="Histidine kinase-like ATPase, C-terminal domain"/>
    <property type="match status" value="1"/>
</dbReference>
<feature type="domain" description="Histidine kinase" evidence="7">
    <location>
        <begin position="607"/>
        <end position="831"/>
    </location>
</feature>
<dbReference type="PANTHER" id="PTHR43065:SF42">
    <property type="entry name" value="TWO-COMPONENT SENSOR PPRA"/>
    <property type="match status" value="1"/>
</dbReference>
<dbReference type="InterPro" id="IPR005467">
    <property type="entry name" value="His_kinase_dom"/>
</dbReference>
<evidence type="ECO:0000256" key="3">
    <source>
        <dbReference type="ARBA" id="ARBA00022553"/>
    </source>
</evidence>
<dbReference type="SUPFAM" id="SSF52172">
    <property type="entry name" value="CheY-like"/>
    <property type="match status" value="1"/>
</dbReference>
<dbReference type="CDD" id="cd00082">
    <property type="entry name" value="HisKA"/>
    <property type="match status" value="1"/>
</dbReference>
<dbReference type="SUPFAM" id="SSF55781">
    <property type="entry name" value="GAF domain-like"/>
    <property type="match status" value="1"/>
</dbReference>
<dbReference type="SMART" id="SM00388">
    <property type="entry name" value="HisKA"/>
    <property type="match status" value="1"/>
</dbReference>
<feature type="domain" description="PAS" evidence="9">
    <location>
        <begin position="490"/>
        <end position="545"/>
    </location>
</feature>
<dbReference type="EC" id="2.7.13.3" evidence="2"/>
<reference evidence="11" key="1">
    <citation type="submission" date="2017-12" db="EMBL/GenBank/DDBJ databases">
        <authorList>
            <person name="Martens C."/>
            <person name="Dahlstrom E."/>
            <person name="Barbian K."/>
            <person name="Sykora L."/>
            <person name="Ricklefs S."/>
            <person name="Bruno D."/>
            <person name="Anzick I."/>
            <person name="Myles I."/>
            <person name="Datta S.K."/>
        </authorList>
    </citation>
    <scope>NUCLEOTIDE SEQUENCE</scope>
    <source>
        <strain evidence="11">AD2</strain>
    </source>
</reference>
<dbReference type="InterPro" id="IPR000014">
    <property type="entry name" value="PAS"/>
</dbReference>
<organism evidence="11">
    <name type="scientific">Roseomonas mucosa</name>
    <dbReference type="NCBI Taxonomy" id="207340"/>
    <lineage>
        <taxon>Bacteria</taxon>
        <taxon>Pseudomonadati</taxon>
        <taxon>Pseudomonadota</taxon>
        <taxon>Alphaproteobacteria</taxon>
        <taxon>Acetobacterales</taxon>
        <taxon>Roseomonadaceae</taxon>
        <taxon>Roseomonas</taxon>
    </lineage>
</organism>
<proteinExistence type="predicted"/>
<dbReference type="SMART" id="SM00065">
    <property type="entry name" value="GAF"/>
    <property type="match status" value="1"/>
</dbReference>
<dbReference type="Gene3D" id="1.10.287.130">
    <property type="match status" value="1"/>
</dbReference>
<keyword evidence="5 11" id="KW-0418">Kinase</keyword>
<dbReference type="PROSITE" id="PS50109">
    <property type="entry name" value="HIS_KIN"/>
    <property type="match status" value="1"/>
</dbReference>
<evidence type="ECO:0000256" key="2">
    <source>
        <dbReference type="ARBA" id="ARBA00012438"/>
    </source>
</evidence>